<dbReference type="Proteomes" id="UP000299102">
    <property type="component" value="Unassembled WGS sequence"/>
</dbReference>
<evidence type="ECO:0000313" key="1">
    <source>
        <dbReference type="EMBL" id="GBP47230.1"/>
    </source>
</evidence>
<proteinExistence type="predicted"/>
<organism evidence="1 2">
    <name type="scientific">Eumeta variegata</name>
    <name type="common">Bagworm moth</name>
    <name type="synonym">Eumeta japonica</name>
    <dbReference type="NCBI Taxonomy" id="151549"/>
    <lineage>
        <taxon>Eukaryota</taxon>
        <taxon>Metazoa</taxon>
        <taxon>Ecdysozoa</taxon>
        <taxon>Arthropoda</taxon>
        <taxon>Hexapoda</taxon>
        <taxon>Insecta</taxon>
        <taxon>Pterygota</taxon>
        <taxon>Neoptera</taxon>
        <taxon>Endopterygota</taxon>
        <taxon>Lepidoptera</taxon>
        <taxon>Glossata</taxon>
        <taxon>Ditrysia</taxon>
        <taxon>Tineoidea</taxon>
        <taxon>Psychidae</taxon>
        <taxon>Oiketicinae</taxon>
        <taxon>Eumeta</taxon>
    </lineage>
</organism>
<dbReference type="OrthoDB" id="410155at2759"/>
<sequence length="138" mass="15274">MSAPRRLQVKSVGRRKPKIILLISFDANGLINNVDELAKCALEHRADKIMVQETLLKPKNPKTCKIKTFTQLRMDSIPPLTNTGAIACRLSMTGHGILTLVSVYLPPKIKLLRSDIEVLFALGDAVILFGDLNSRSTH</sequence>
<keyword evidence="2" id="KW-1185">Reference proteome</keyword>
<gene>
    <name evidence="1" type="ORF">EVAR_20234_1</name>
</gene>
<protein>
    <recommendedName>
        <fullName evidence="3">RNA-directed DNA polymerase from mobile element jockey</fullName>
    </recommendedName>
</protein>
<dbReference type="InterPro" id="IPR036691">
    <property type="entry name" value="Endo/exonu/phosph_ase_sf"/>
</dbReference>
<dbReference type="EMBL" id="BGZK01000498">
    <property type="protein sequence ID" value="GBP47230.1"/>
    <property type="molecule type" value="Genomic_DNA"/>
</dbReference>
<reference evidence="1 2" key="1">
    <citation type="journal article" date="2019" name="Commun. Biol.">
        <title>The bagworm genome reveals a unique fibroin gene that provides high tensile strength.</title>
        <authorList>
            <person name="Kono N."/>
            <person name="Nakamura H."/>
            <person name="Ohtoshi R."/>
            <person name="Tomita M."/>
            <person name="Numata K."/>
            <person name="Arakawa K."/>
        </authorList>
    </citation>
    <scope>NUCLEOTIDE SEQUENCE [LARGE SCALE GENOMIC DNA]</scope>
</reference>
<evidence type="ECO:0000313" key="2">
    <source>
        <dbReference type="Proteomes" id="UP000299102"/>
    </source>
</evidence>
<accession>A0A4C1W8J9</accession>
<comment type="caution">
    <text evidence="1">The sequence shown here is derived from an EMBL/GenBank/DDBJ whole genome shotgun (WGS) entry which is preliminary data.</text>
</comment>
<dbReference type="SUPFAM" id="SSF56219">
    <property type="entry name" value="DNase I-like"/>
    <property type="match status" value="1"/>
</dbReference>
<evidence type="ECO:0008006" key="3">
    <source>
        <dbReference type="Google" id="ProtNLM"/>
    </source>
</evidence>
<name>A0A4C1W8J9_EUMVA</name>
<dbReference type="Gene3D" id="3.60.10.10">
    <property type="entry name" value="Endonuclease/exonuclease/phosphatase"/>
    <property type="match status" value="1"/>
</dbReference>
<dbReference type="AlphaFoldDB" id="A0A4C1W8J9"/>